<dbReference type="InterPro" id="IPR001128">
    <property type="entry name" value="Cyt_P450"/>
</dbReference>
<dbReference type="GO" id="GO:0016705">
    <property type="term" value="F:oxidoreductase activity, acting on paired donors, with incorporation or reduction of molecular oxygen"/>
    <property type="evidence" value="ECO:0007669"/>
    <property type="project" value="InterPro"/>
</dbReference>
<keyword evidence="5" id="KW-0349">Heme</keyword>
<evidence type="ECO:0000256" key="2">
    <source>
        <dbReference type="ARBA" id="ARBA00010617"/>
    </source>
</evidence>
<keyword evidence="8" id="KW-1185">Reference proteome</keyword>
<feature type="transmembrane region" description="Helical" evidence="6">
    <location>
        <begin position="35"/>
        <end position="53"/>
    </location>
</feature>
<evidence type="ECO:0000256" key="3">
    <source>
        <dbReference type="ARBA" id="ARBA00022723"/>
    </source>
</evidence>
<comment type="caution">
    <text evidence="7">The sequence shown here is derived from an EMBL/GenBank/DDBJ whole genome shotgun (WGS) entry which is preliminary data.</text>
</comment>
<dbReference type="GO" id="GO:0020037">
    <property type="term" value="F:heme binding"/>
    <property type="evidence" value="ECO:0007669"/>
    <property type="project" value="InterPro"/>
</dbReference>
<dbReference type="Gene3D" id="1.10.630.10">
    <property type="entry name" value="Cytochrome P450"/>
    <property type="match status" value="1"/>
</dbReference>
<name>A0A9W4UVG0_9PLEO</name>
<evidence type="ECO:0000256" key="5">
    <source>
        <dbReference type="PIRSR" id="PIRSR602403-1"/>
    </source>
</evidence>
<dbReference type="InterPro" id="IPR050121">
    <property type="entry name" value="Cytochrome_P450_monoxygenase"/>
</dbReference>
<comment type="similarity">
    <text evidence="2">Belongs to the cytochrome P450 family.</text>
</comment>
<keyword evidence="6" id="KW-1133">Transmembrane helix</keyword>
<dbReference type="OrthoDB" id="6692864at2759"/>
<dbReference type="GO" id="GO:0004497">
    <property type="term" value="F:monooxygenase activity"/>
    <property type="evidence" value="ECO:0007669"/>
    <property type="project" value="InterPro"/>
</dbReference>
<evidence type="ECO:0008006" key="9">
    <source>
        <dbReference type="Google" id="ProtNLM"/>
    </source>
</evidence>
<dbReference type="PRINTS" id="PR00465">
    <property type="entry name" value="EP450IV"/>
</dbReference>
<dbReference type="Proteomes" id="UP001152607">
    <property type="component" value="Unassembled WGS sequence"/>
</dbReference>
<evidence type="ECO:0000256" key="6">
    <source>
        <dbReference type="SAM" id="Phobius"/>
    </source>
</evidence>
<proteinExistence type="inferred from homology"/>
<organism evidence="7 8">
    <name type="scientific">Periconia digitata</name>
    <dbReference type="NCBI Taxonomy" id="1303443"/>
    <lineage>
        <taxon>Eukaryota</taxon>
        <taxon>Fungi</taxon>
        <taxon>Dikarya</taxon>
        <taxon>Ascomycota</taxon>
        <taxon>Pezizomycotina</taxon>
        <taxon>Dothideomycetes</taxon>
        <taxon>Pleosporomycetidae</taxon>
        <taxon>Pleosporales</taxon>
        <taxon>Massarineae</taxon>
        <taxon>Periconiaceae</taxon>
        <taxon>Periconia</taxon>
    </lineage>
</organism>
<dbReference type="PANTHER" id="PTHR24305">
    <property type="entry name" value="CYTOCHROME P450"/>
    <property type="match status" value="1"/>
</dbReference>
<evidence type="ECO:0000313" key="8">
    <source>
        <dbReference type="Proteomes" id="UP001152607"/>
    </source>
</evidence>
<feature type="transmembrane region" description="Helical" evidence="6">
    <location>
        <begin position="65"/>
        <end position="86"/>
    </location>
</feature>
<evidence type="ECO:0000313" key="7">
    <source>
        <dbReference type="EMBL" id="CAI6342209.1"/>
    </source>
</evidence>
<dbReference type="CDD" id="cd11061">
    <property type="entry name" value="CYP67-like"/>
    <property type="match status" value="1"/>
</dbReference>
<accession>A0A9W4UVG0</accession>
<evidence type="ECO:0000256" key="4">
    <source>
        <dbReference type="ARBA" id="ARBA00023004"/>
    </source>
</evidence>
<reference evidence="7" key="1">
    <citation type="submission" date="2023-01" db="EMBL/GenBank/DDBJ databases">
        <authorList>
            <person name="Van Ghelder C."/>
            <person name="Rancurel C."/>
        </authorList>
    </citation>
    <scope>NUCLEOTIDE SEQUENCE</scope>
    <source>
        <strain evidence="7">CNCM I-4278</strain>
    </source>
</reference>
<keyword evidence="4 5" id="KW-0408">Iron</keyword>
<dbReference type="Pfam" id="PF00067">
    <property type="entry name" value="p450"/>
    <property type="match status" value="1"/>
</dbReference>
<dbReference type="AlphaFoldDB" id="A0A9W4UVG0"/>
<keyword evidence="6" id="KW-0472">Membrane</keyword>
<dbReference type="InterPro" id="IPR002403">
    <property type="entry name" value="Cyt_P450_E_grp-IV"/>
</dbReference>
<evidence type="ECO:0000256" key="1">
    <source>
        <dbReference type="ARBA" id="ARBA00001971"/>
    </source>
</evidence>
<feature type="binding site" description="axial binding residue" evidence="5">
    <location>
        <position position="493"/>
    </location>
    <ligand>
        <name>heme</name>
        <dbReference type="ChEBI" id="CHEBI:30413"/>
    </ligand>
    <ligandPart>
        <name>Fe</name>
        <dbReference type="ChEBI" id="CHEBI:18248"/>
    </ligandPart>
</feature>
<sequence length="555" mass="62110">MDFVSSNLTSAFVLGTLLHLNVFKNIELESYIPKFFFAGIISVTGLVYFYVAQTGLTVLASATRVASETSCLIFGIFTSMTIYRLFFHRIRRFPGPLAARVTRFYSLYLASKNVQYHVELEKLHKQYGDFVRTGPREIMILRKSAVSIILGVQPALLKTTWYSSISHKADQVQLFASRDPLDHKRRRKAWDQAFSVKALSTYQPRIKSKVDLLMDNLLQTAGTPRDVTSWMMMLAFDVMGEIGFGNDFGGLATGKEHEAAQAIHKHMSIIGTVGTVPWLLYLLQFIPGAGSGWAPFINWCGNMISQKKAAWDPEKYPQDISSWLVKAVMEKDISASPTEESLRDDGRLIIVAGSDTSASANACTLFYLAKNPHTLQKLQSQLDAAMPEGLSSWSYDKALTVSYLDDIIKESLRLKPPVITGGYRLTPPEGLQVDEAWIPGGVNVFVPYQILHTDVRYFAAPHDFVPERWSERKKEMGTDESLAIPFSAGIYKCPGDRVAMMSMRTTISCIAQTFDISFASGETGDAFDTDRKDAFTTVLKPLNLVFTKREKWANL</sequence>
<dbReference type="PRINTS" id="PR00385">
    <property type="entry name" value="P450"/>
</dbReference>
<protein>
    <recommendedName>
        <fullName evidence="9">Cytochrome P450</fullName>
    </recommendedName>
</protein>
<keyword evidence="3 5" id="KW-0479">Metal-binding</keyword>
<keyword evidence="6" id="KW-0812">Transmembrane</keyword>
<gene>
    <name evidence="7" type="ORF">PDIGIT_LOCUS15414</name>
</gene>
<dbReference type="SUPFAM" id="SSF48264">
    <property type="entry name" value="Cytochrome P450"/>
    <property type="match status" value="1"/>
</dbReference>
<dbReference type="EMBL" id="CAOQHR010000013">
    <property type="protein sequence ID" value="CAI6342209.1"/>
    <property type="molecule type" value="Genomic_DNA"/>
</dbReference>
<dbReference type="GO" id="GO:0005506">
    <property type="term" value="F:iron ion binding"/>
    <property type="evidence" value="ECO:0007669"/>
    <property type="project" value="InterPro"/>
</dbReference>
<dbReference type="PANTHER" id="PTHR24305:SF78">
    <property type="entry name" value="P450, PUTATIVE (EUROFUNG)-RELATED"/>
    <property type="match status" value="1"/>
</dbReference>
<comment type="cofactor">
    <cofactor evidence="1 5">
        <name>heme</name>
        <dbReference type="ChEBI" id="CHEBI:30413"/>
    </cofactor>
</comment>
<dbReference type="InterPro" id="IPR036396">
    <property type="entry name" value="Cyt_P450_sf"/>
</dbReference>